<keyword evidence="4" id="KW-1185">Reference proteome</keyword>
<evidence type="ECO:0000313" key="3">
    <source>
        <dbReference type="EMBL" id="MBK0419553.1"/>
    </source>
</evidence>
<reference evidence="3" key="1">
    <citation type="submission" date="2020-12" db="EMBL/GenBank/DDBJ databases">
        <title>Leucobacter sp. CAS1, isolated from Chromium sludge.</title>
        <authorList>
            <person name="Xu Z."/>
        </authorList>
    </citation>
    <scope>NUCLEOTIDE SEQUENCE</scope>
    <source>
        <strain evidence="3">CSA1</strain>
    </source>
</reference>
<gene>
    <name evidence="3" type="ORF">JD276_10955</name>
</gene>
<feature type="compositionally biased region" description="Basic and acidic residues" evidence="1">
    <location>
        <begin position="140"/>
        <end position="156"/>
    </location>
</feature>
<feature type="transmembrane region" description="Helical" evidence="2">
    <location>
        <begin position="229"/>
        <end position="249"/>
    </location>
</feature>
<dbReference type="AlphaFoldDB" id="A0A934UVT4"/>
<protein>
    <submittedName>
        <fullName evidence="3">Uncharacterized protein</fullName>
    </submittedName>
</protein>
<evidence type="ECO:0000256" key="1">
    <source>
        <dbReference type="SAM" id="MobiDB-lite"/>
    </source>
</evidence>
<dbReference type="RefSeq" id="WP_200115697.1">
    <property type="nucleotide sequence ID" value="NZ_JAEHOH010000014.1"/>
</dbReference>
<feature type="compositionally biased region" description="Basic and acidic residues" evidence="1">
    <location>
        <begin position="29"/>
        <end position="45"/>
    </location>
</feature>
<sequence>MSEDRETRPAGSPVEETEASLNEVLAAVERAKDARTEPETAGGERLDDEGSIAVPAEDLPPVGEPVEREETGAAADRSESAVVVASTGAAGPSNQSGRSLGPEPATERTSIVELEELPSAGPTERDADAAGLPGLDSVDAPEREAARERADAERDGEIRISADHPMAALYMQTPMPPELRGNRGAGVLIAVLATLGFALVYAGVLALWAAPELAPSQFVDGIVEQLTSWSFIAAAAAFLVGLIVLVLVVGRAGWWAYVLGGFLVGALVWFAGTAGGAVDRAGFGALLERSPLSLVDQFGLAVPAIAAGLVAREATIWFGAWIGARGRRMTAKNAELLAEYETALAEVRAKKP</sequence>
<keyword evidence="2" id="KW-0812">Transmembrane</keyword>
<feature type="compositionally biased region" description="Low complexity" evidence="1">
    <location>
        <begin position="80"/>
        <end position="93"/>
    </location>
</feature>
<dbReference type="Proteomes" id="UP000608530">
    <property type="component" value="Unassembled WGS sequence"/>
</dbReference>
<evidence type="ECO:0000256" key="2">
    <source>
        <dbReference type="SAM" id="Phobius"/>
    </source>
</evidence>
<keyword evidence="2" id="KW-1133">Transmembrane helix</keyword>
<keyword evidence="2" id="KW-0472">Membrane</keyword>
<feature type="transmembrane region" description="Helical" evidence="2">
    <location>
        <begin position="256"/>
        <end position="278"/>
    </location>
</feature>
<accession>A0A934UVT4</accession>
<name>A0A934UVT4_9MICO</name>
<comment type="caution">
    <text evidence="3">The sequence shown here is derived from an EMBL/GenBank/DDBJ whole genome shotgun (WGS) entry which is preliminary data.</text>
</comment>
<evidence type="ECO:0000313" key="4">
    <source>
        <dbReference type="Proteomes" id="UP000608530"/>
    </source>
</evidence>
<organism evidence="3 4">
    <name type="scientific">Leucobacter chromiisoli</name>
    <dbReference type="NCBI Taxonomy" id="2796471"/>
    <lineage>
        <taxon>Bacteria</taxon>
        <taxon>Bacillati</taxon>
        <taxon>Actinomycetota</taxon>
        <taxon>Actinomycetes</taxon>
        <taxon>Micrococcales</taxon>
        <taxon>Microbacteriaceae</taxon>
        <taxon>Leucobacter</taxon>
    </lineage>
</organism>
<feature type="region of interest" description="Disordered" evidence="1">
    <location>
        <begin position="1"/>
        <end position="156"/>
    </location>
</feature>
<feature type="compositionally biased region" description="Basic and acidic residues" evidence="1">
    <location>
        <begin position="65"/>
        <end position="79"/>
    </location>
</feature>
<feature type="transmembrane region" description="Helical" evidence="2">
    <location>
        <begin position="185"/>
        <end position="209"/>
    </location>
</feature>
<feature type="transmembrane region" description="Helical" evidence="2">
    <location>
        <begin position="298"/>
        <end position="322"/>
    </location>
</feature>
<proteinExistence type="predicted"/>
<dbReference type="EMBL" id="JAEHOH010000014">
    <property type="protein sequence ID" value="MBK0419553.1"/>
    <property type="molecule type" value="Genomic_DNA"/>
</dbReference>